<evidence type="ECO:0000313" key="2">
    <source>
        <dbReference type="Proteomes" id="UP000308901"/>
    </source>
</evidence>
<proteinExistence type="predicted"/>
<keyword evidence="2" id="KW-1185">Reference proteome</keyword>
<comment type="caution">
    <text evidence="1">The sequence shown here is derived from an EMBL/GenBank/DDBJ whole genome shotgun (WGS) entry which is preliminary data.</text>
</comment>
<reference evidence="1 2" key="1">
    <citation type="submission" date="2019-05" db="EMBL/GenBank/DDBJ databases">
        <title>Arcobacter sp. nov., isolated from sea sediment.</title>
        <authorList>
            <person name="Kim W."/>
        </authorList>
    </citation>
    <scope>NUCLEOTIDE SEQUENCE [LARGE SCALE GENOMIC DNA]</scope>
    <source>
        <strain evidence="1 2">CAU 1517</strain>
    </source>
</reference>
<organism evidence="1 2">
    <name type="scientific">Arcobacter arenosus</name>
    <dbReference type="NCBI Taxonomy" id="2576037"/>
    <lineage>
        <taxon>Bacteria</taxon>
        <taxon>Pseudomonadati</taxon>
        <taxon>Campylobacterota</taxon>
        <taxon>Epsilonproteobacteria</taxon>
        <taxon>Campylobacterales</taxon>
        <taxon>Arcobacteraceae</taxon>
        <taxon>Arcobacter</taxon>
    </lineage>
</organism>
<protein>
    <submittedName>
        <fullName evidence="1">Uncharacterized protein</fullName>
    </submittedName>
</protein>
<name>A0A5R8Y1A5_9BACT</name>
<gene>
    <name evidence="1" type="ORF">FDK22_08890</name>
</gene>
<evidence type="ECO:0000313" key="1">
    <source>
        <dbReference type="EMBL" id="TLP38566.1"/>
    </source>
</evidence>
<sequence length="116" mass="13620">MIFLVVFGFIALIVIVLNVMDNSNLQKIENYFKSKNCQNIIYSKGSYKGICEDEVMEISNSFTVDLEKNKTIYKLNEIKNIEKKNMAIIINNSYTIKFKEKKNIDKFYKSLKEKIN</sequence>
<accession>A0A5R8Y1A5</accession>
<dbReference type="Proteomes" id="UP000308901">
    <property type="component" value="Unassembled WGS sequence"/>
</dbReference>
<dbReference type="EMBL" id="VANU01000003">
    <property type="protein sequence ID" value="TLP38566.1"/>
    <property type="molecule type" value="Genomic_DNA"/>
</dbReference>
<dbReference type="OrthoDB" id="5348845at2"/>
<dbReference type="RefSeq" id="WP_138152561.1">
    <property type="nucleotide sequence ID" value="NZ_CBDDKQ010000002.1"/>
</dbReference>
<dbReference type="AlphaFoldDB" id="A0A5R8Y1A5"/>